<dbReference type="GO" id="GO:0051301">
    <property type="term" value="P:cell division"/>
    <property type="evidence" value="ECO:0007669"/>
    <property type="project" value="InterPro"/>
</dbReference>
<evidence type="ECO:0000313" key="8">
    <source>
        <dbReference type="Proteomes" id="UP000178526"/>
    </source>
</evidence>
<dbReference type="NCBIfam" id="TIGR02210">
    <property type="entry name" value="rodA_shape"/>
    <property type="match status" value="1"/>
</dbReference>
<dbReference type="PANTHER" id="PTHR30474:SF1">
    <property type="entry name" value="PEPTIDOGLYCAN GLYCOSYLTRANSFERASE MRDB"/>
    <property type="match status" value="1"/>
</dbReference>
<feature type="transmembrane region" description="Helical" evidence="6">
    <location>
        <begin position="206"/>
        <end position="224"/>
    </location>
</feature>
<dbReference type="InterPro" id="IPR001182">
    <property type="entry name" value="FtsW/RodA"/>
</dbReference>
<evidence type="ECO:0000256" key="4">
    <source>
        <dbReference type="ARBA" id="ARBA00022989"/>
    </source>
</evidence>
<evidence type="ECO:0000313" key="7">
    <source>
        <dbReference type="EMBL" id="OGL40946.1"/>
    </source>
</evidence>
<reference evidence="7 8" key="1">
    <citation type="journal article" date="2016" name="Nat. Commun.">
        <title>Thousands of microbial genomes shed light on interconnected biogeochemical processes in an aquifer system.</title>
        <authorList>
            <person name="Anantharaman K."/>
            <person name="Brown C.T."/>
            <person name="Hug L.A."/>
            <person name="Sharon I."/>
            <person name="Castelle C.J."/>
            <person name="Probst A.J."/>
            <person name="Thomas B.C."/>
            <person name="Singh A."/>
            <person name="Wilkins M.J."/>
            <person name="Karaoz U."/>
            <person name="Brodie E.L."/>
            <person name="Williams K.H."/>
            <person name="Hubbard S.S."/>
            <person name="Banfield J.F."/>
        </authorList>
    </citation>
    <scope>NUCLEOTIDE SEQUENCE [LARGE SCALE GENOMIC DNA]</scope>
</reference>
<evidence type="ECO:0000256" key="3">
    <source>
        <dbReference type="ARBA" id="ARBA00022960"/>
    </source>
</evidence>
<sequence length="350" mass="38962">MIDRRLLLSFDWKIFLLTLIIAAIGIAEIYSTTTPPVATEIAREVDATEPRVNNPYLVRSQSQNFWEKQMLWVGIGIVVLFFITLFDYHSIVKYGYFFYALAMILLVSLFMLGVVRSGSKRWIDVGFFSVQPSEIVKLSLVICLAKYFGESKKKDSYSLRELAVPLAFILPPFLLILLQPDLGTAVSLMLISVCLIYAAGIKKRSAFYAGLFGLASSAVMWNFLKGYQKQRILSFFDPSKDPLGSGYHTLQSEIAIGSGGIAGRGFLNGTQGQLNFLPEHHTDFIFSIIAEEWGFLGSLVFLILIFSLIYLCVRASRNAKDRIAALLCFGVTAMISLNIIINIGMAVGLL</sequence>
<evidence type="ECO:0000256" key="2">
    <source>
        <dbReference type="ARBA" id="ARBA00022692"/>
    </source>
</evidence>
<dbReference type="AlphaFoldDB" id="A0A1F7RHA1"/>
<keyword evidence="3" id="KW-0133">Cell shape</keyword>
<feature type="transmembrane region" description="Helical" evidence="6">
    <location>
        <begin position="157"/>
        <end position="176"/>
    </location>
</feature>
<dbReference type="GO" id="GO:0005886">
    <property type="term" value="C:plasma membrane"/>
    <property type="evidence" value="ECO:0007669"/>
    <property type="project" value="TreeGrafter"/>
</dbReference>
<dbReference type="EMBL" id="MGDB01000083">
    <property type="protein sequence ID" value="OGL40946.1"/>
    <property type="molecule type" value="Genomic_DNA"/>
</dbReference>
<dbReference type="GO" id="GO:0008360">
    <property type="term" value="P:regulation of cell shape"/>
    <property type="evidence" value="ECO:0007669"/>
    <property type="project" value="UniProtKB-KW"/>
</dbReference>
<keyword evidence="2 6" id="KW-0812">Transmembrane</keyword>
<comment type="caution">
    <text evidence="7">The sequence shown here is derived from an EMBL/GenBank/DDBJ whole genome shotgun (WGS) entry which is preliminary data.</text>
</comment>
<feature type="transmembrane region" description="Helical" evidence="6">
    <location>
        <begin position="70"/>
        <end position="89"/>
    </location>
</feature>
<dbReference type="Pfam" id="PF01098">
    <property type="entry name" value="FTSW_RODA_SPOVE"/>
    <property type="match status" value="1"/>
</dbReference>
<evidence type="ECO:0000256" key="5">
    <source>
        <dbReference type="ARBA" id="ARBA00023136"/>
    </source>
</evidence>
<evidence type="ECO:0000256" key="1">
    <source>
        <dbReference type="ARBA" id="ARBA00004141"/>
    </source>
</evidence>
<feature type="transmembrane region" description="Helical" evidence="6">
    <location>
        <begin position="96"/>
        <end position="115"/>
    </location>
</feature>
<evidence type="ECO:0000256" key="6">
    <source>
        <dbReference type="SAM" id="Phobius"/>
    </source>
</evidence>
<feature type="transmembrane region" description="Helical" evidence="6">
    <location>
        <begin position="12"/>
        <end position="30"/>
    </location>
</feature>
<feature type="transmembrane region" description="Helical" evidence="6">
    <location>
        <begin position="293"/>
        <end position="313"/>
    </location>
</feature>
<dbReference type="GO" id="GO:0015648">
    <property type="term" value="F:lipid-linked peptidoglycan transporter activity"/>
    <property type="evidence" value="ECO:0007669"/>
    <property type="project" value="TreeGrafter"/>
</dbReference>
<organism evidence="7 8">
    <name type="scientific">Candidatus Schekmanbacteria bacterium GWA2_38_11</name>
    <dbReference type="NCBI Taxonomy" id="1817876"/>
    <lineage>
        <taxon>Bacteria</taxon>
        <taxon>Candidatus Schekmaniibacteriota</taxon>
    </lineage>
</organism>
<dbReference type="InterPro" id="IPR011923">
    <property type="entry name" value="RodA/MrdB"/>
</dbReference>
<feature type="transmembrane region" description="Helical" evidence="6">
    <location>
        <begin position="127"/>
        <end position="145"/>
    </location>
</feature>
<feature type="transmembrane region" description="Helical" evidence="6">
    <location>
        <begin position="182"/>
        <end position="199"/>
    </location>
</feature>
<proteinExistence type="predicted"/>
<dbReference type="PANTHER" id="PTHR30474">
    <property type="entry name" value="CELL CYCLE PROTEIN"/>
    <property type="match status" value="1"/>
</dbReference>
<comment type="subcellular location">
    <subcellularLocation>
        <location evidence="1">Membrane</location>
        <topology evidence="1">Multi-pass membrane protein</topology>
    </subcellularLocation>
</comment>
<dbReference type="GO" id="GO:0032153">
    <property type="term" value="C:cell division site"/>
    <property type="evidence" value="ECO:0007669"/>
    <property type="project" value="TreeGrafter"/>
</dbReference>
<name>A0A1F7RHA1_9BACT</name>
<keyword evidence="4 6" id="KW-1133">Transmembrane helix</keyword>
<feature type="non-terminal residue" evidence="7">
    <location>
        <position position="350"/>
    </location>
</feature>
<accession>A0A1F7RHA1</accession>
<protein>
    <submittedName>
        <fullName evidence="7">Rod shape-determining protein RodA</fullName>
    </submittedName>
</protein>
<feature type="transmembrane region" description="Helical" evidence="6">
    <location>
        <begin position="325"/>
        <end position="349"/>
    </location>
</feature>
<dbReference type="Proteomes" id="UP000178526">
    <property type="component" value="Unassembled WGS sequence"/>
</dbReference>
<keyword evidence="5 6" id="KW-0472">Membrane</keyword>
<gene>
    <name evidence="7" type="ORF">A2042_00970</name>
</gene>